<organism evidence="2">
    <name type="scientific">Nematocida ausubeli (strain ATCC PRA-371 / ERTm2)</name>
    <name type="common">Nematode killer fungus</name>
    <dbReference type="NCBI Taxonomy" id="1913371"/>
    <lineage>
        <taxon>Eukaryota</taxon>
        <taxon>Fungi</taxon>
        <taxon>Fungi incertae sedis</taxon>
        <taxon>Microsporidia</taxon>
        <taxon>Nematocida</taxon>
    </lineage>
</organism>
<keyword evidence="1" id="KW-0812">Transmembrane</keyword>
<feature type="transmembrane region" description="Helical" evidence="1">
    <location>
        <begin position="360"/>
        <end position="382"/>
    </location>
</feature>
<gene>
    <name evidence="2" type="ORF">NERG_00847</name>
</gene>
<dbReference type="AlphaFoldDB" id="H8ZB98"/>
<feature type="transmembrane region" description="Helical" evidence="1">
    <location>
        <begin position="463"/>
        <end position="484"/>
    </location>
</feature>
<proteinExistence type="predicted"/>
<feature type="transmembrane region" description="Helical" evidence="1">
    <location>
        <begin position="496"/>
        <end position="520"/>
    </location>
</feature>
<feature type="transmembrane region" description="Helical" evidence="1">
    <location>
        <begin position="440"/>
        <end position="457"/>
    </location>
</feature>
<dbReference type="Proteomes" id="UP000005622">
    <property type="component" value="Unassembled WGS sequence"/>
</dbReference>
<dbReference type="HOGENOM" id="CLU_038495_0_0_1"/>
<dbReference type="EMBL" id="JH604634">
    <property type="protein sequence ID" value="EHY66151.1"/>
    <property type="molecule type" value="Genomic_DNA"/>
</dbReference>
<evidence type="ECO:0000256" key="1">
    <source>
        <dbReference type="SAM" id="Phobius"/>
    </source>
</evidence>
<protein>
    <submittedName>
        <fullName evidence="2">Uncharacterized protein</fullName>
    </submittedName>
</protein>
<sequence>MNIYIHRSRQKMAEKEDLVRKRIYDQIMPEILAPAQYIEDTQILYYYILMNLNLKEILPDMDEKLLSIIQGHLYTESIDRAHLTHLYRTDRNIVNTARSILDGITVYINEALALYNPEEKKDASVTESSSKSSKVNTGAEFVVASKNMLFDNYDVLYHMALSTYAHNIVYTLVNHAYNVVKQRYRCADTPIIPFPELYNEMERVGVHSYMINEINTLYKLMACHAGQDDLNTVLCNIRSAHHHYARIARINGAEQRVGWCNAVVEMYIKHAINYIGNIQTEKPKAKATSQGVELSSTSSKRTEYPRSYAYLYNEFEYDTMLSLISNRMDATADIYDRSKKEEHLLLVLSSLNAHSIMLYYAYYMLFSVCIAVGIGASVALLLNSLLICKYTSRSSLLTDGRYTTAALIISILVNAIHLEKHLLNYKKSTLALIEYEYDKIFINMVYIGVISIILFYLNPAILAWPAFKIFICIVGGISFILSLFDSYARKRSILSIFTYRAMTYTLFCSINIAFVVYLVWQFKKTDINMYMA</sequence>
<name>H8ZB98_NEMA1</name>
<accession>H8ZB98</accession>
<feature type="transmembrane region" description="Helical" evidence="1">
    <location>
        <begin position="402"/>
        <end position="419"/>
    </location>
</feature>
<evidence type="ECO:0000313" key="2">
    <source>
        <dbReference type="EMBL" id="EHY66151.1"/>
    </source>
</evidence>
<keyword evidence="1" id="KW-1133">Transmembrane helix</keyword>
<reference evidence="2" key="1">
    <citation type="submission" date="2011-03" db="EMBL/GenBank/DDBJ databases">
        <title>The Genome Sequence of Nematocida sp1 strain ERTm2.</title>
        <authorList>
            <consortium name="The Broad Institute Genome Sequencing Platform"/>
            <consortium name="The Broad Institute Genome Sequencing Center for Infectious Disease"/>
            <person name="Cuomo C."/>
            <person name="Troemel E."/>
            <person name="Young S.K."/>
            <person name="Zeng Q."/>
            <person name="Gargeya S."/>
            <person name="Fitzgerald M."/>
            <person name="Haas B."/>
            <person name="Abouelleil A."/>
            <person name="Alvarado L."/>
            <person name="Arachchi H.M."/>
            <person name="Berlin A."/>
            <person name="Brown A."/>
            <person name="Chapman S.B."/>
            <person name="Chen Z."/>
            <person name="Dunbar C."/>
            <person name="Freedman E."/>
            <person name="Gearin G."/>
            <person name="Gellesch M."/>
            <person name="Goldberg J."/>
            <person name="Griggs A."/>
            <person name="Gujja S."/>
            <person name="Heilman E.R."/>
            <person name="Heiman D."/>
            <person name="Howarth C."/>
            <person name="Larson L."/>
            <person name="Lui A."/>
            <person name="MacDonald P.J.P."/>
            <person name="Mehta T."/>
            <person name="Montmayeur A."/>
            <person name="Murphy C."/>
            <person name="Neiman D."/>
            <person name="Pearson M."/>
            <person name="Priest M."/>
            <person name="Roberts A."/>
            <person name="Saif S."/>
            <person name="Shea T."/>
            <person name="Shenoy N."/>
            <person name="Sisk P."/>
            <person name="Stolte C."/>
            <person name="Sykes S."/>
            <person name="White J."/>
            <person name="Yandava C."/>
            <person name="Wortman J."/>
            <person name="Nusbaum C."/>
            <person name="Birren B."/>
        </authorList>
    </citation>
    <scope>NUCLEOTIDE SEQUENCE</scope>
    <source>
        <strain evidence="2">ERTm2</strain>
    </source>
</reference>
<keyword evidence="1" id="KW-0472">Membrane</keyword>